<evidence type="ECO:0000313" key="3">
    <source>
        <dbReference type="Proteomes" id="UP000290408"/>
    </source>
</evidence>
<dbReference type="STRING" id="1216970.GCA_001570985_01067"/>
<accession>A0A4P6MU58</accession>
<dbReference type="Pfam" id="PF17844">
    <property type="entry name" value="SCP_3"/>
    <property type="match status" value="1"/>
</dbReference>
<gene>
    <name evidence="2" type="ORF">EXU32_14120</name>
</gene>
<dbReference type="InterPro" id="IPR036527">
    <property type="entry name" value="SCP2_sterol-bd_dom_sf"/>
</dbReference>
<protein>
    <recommendedName>
        <fullName evidence="1">Bacterial SCP orthologue domain-containing protein</fullName>
    </recommendedName>
</protein>
<evidence type="ECO:0000313" key="2">
    <source>
        <dbReference type="EMBL" id="QBF47281.1"/>
    </source>
</evidence>
<dbReference type="SUPFAM" id="SSF55718">
    <property type="entry name" value="SCP-like"/>
    <property type="match status" value="1"/>
</dbReference>
<dbReference type="KEGG" id="jli:EXU32_14120"/>
<evidence type="ECO:0000259" key="1">
    <source>
        <dbReference type="Pfam" id="PF17844"/>
    </source>
</evidence>
<dbReference type="EMBL" id="CP036164">
    <property type="protein sequence ID" value="QBF47281.1"/>
    <property type="molecule type" value="Genomic_DNA"/>
</dbReference>
<dbReference type="Gene3D" id="3.30.1050.40">
    <property type="match status" value="1"/>
</dbReference>
<dbReference type="InterPro" id="IPR041629">
    <property type="entry name" value="SCP_3"/>
</dbReference>
<organism evidence="2 3">
    <name type="scientific">Janibacter limosus</name>
    <dbReference type="NCBI Taxonomy" id="53458"/>
    <lineage>
        <taxon>Bacteria</taxon>
        <taxon>Bacillati</taxon>
        <taxon>Actinomycetota</taxon>
        <taxon>Actinomycetes</taxon>
        <taxon>Micrococcales</taxon>
        <taxon>Intrasporangiaceae</taxon>
        <taxon>Janibacter</taxon>
    </lineage>
</organism>
<dbReference type="OrthoDB" id="8481083at2"/>
<dbReference type="AlphaFoldDB" id="A0A4P6MU58"/>
<sequence>MWRSGERSGWEDGPVAGRRRIPVDEGWSALHAWSAAQDRSAVARATLATAVRHTVAELADAAPGRSVEVRVPPFAAVQCVAGPVHTRGTPPAVVETDPQTWLELAVGDLTWADGVAEGRVRVSGQRTDLSAHFPLTRPPASP</sequence>
<name>A0A4P6MU58_9MICO</name>
<dbReference type="Proteomes" id="UP000290408">
    <property type="component" value="Chromosome"/>
</dbReference>
<feature type="domain" description="Bacterial SCP orthologue" evidence="1">
    <location>
        <begin position="44"/>
        <end position="135"/>
    </location>
</feature>
<reference evidence="2 3" key="1">
    <citation type="submission" date="2019-02" db="EMBL/GenBank/DDBJ databases">
        <title>Genomic data mining of an Antarctic deep-sea actinobacterium, Janibacterlimosus P3-3-X1.</title>
        <authorList>
            <person name="Liao L."/>
            <person name="Chen B."/>
        </authorList>
    </citation>
    <scope>NUCLEOTIDE SEQUENCE [LARGE SCALE GENOMIC DNA]</scope>
    <source>
        <strain evidence="2 3">P3-3-X1</strain>
    </source>
</reference>
<keyword evidence="3" id="KW-1185">Reference proteome</keyword>
<proteinExistence type="predicted"/>